<proteinExistence type="predicted"/>
<dbReference type="PANTHER" id="PTHR14248">
    <property type="entry name" value="CYCLIN Y, ISOFORM A"/>
    <property type="match status" value="1"/>
</dbReference>
<comment type="caution">
    <text evidence="1">The sequence shown here is derived from an EMBL/GenBank/DDBJ whole genome shotgun (WGS) entry which is preliminary data.</text>
</comment>
<protein>
    <recommendedName>
        <fullName evidence="3">Cyclin N-terminal domain-containing protein</fullName>
    </recommendedName>
</protein>
<reference evidence="1 2" key="1">
    <citation type="submission" date="2024-05" db="EMBL/GenBank/DDBJ databases">
        <title>Genome sequencing and assembly of Indian major carp, Cirrhinus mrigala (Hamilton, 1822).</title>
        <authorList>
            <person name="Mohindra V."/>
            <person name="Chowdhury L.M."/>
            <person name="Lal K."/>
            <person name="Jena J.K."/>
        </authorList>
    </citation>
    <scope>NUCLEOTIDE SEQUENCE [LARGE SCALE GENOMIC DNA]</scope>
    <source>
        <strain evidence="1">CM1030</strain>
        <tissue evidence="1">Blood</tissue>
    </source>
</reference>
<feature type="non-terminal residue" evidence="1">
    <location>
        <position position="1"/>
    </location>
</feature>
<gene>
    <name evidence="1" type="ORF">M9458_048701</name>
</gene>
<keyword evidence="2" id="KW-1185">Reference proteome</keyword>
<evidence type="ECO:0000313" key="2">
    <source>
        <dbReference type="Proteomes" id="UP001529510"/>
    </source>
</evidence>
<evidence type="ECO:0000313" key="1">
    <source>
        <dbReference type="EMBL" id="KAL0157455.1"/>
    </source>
</evidence>
<dbReference type="EMBL" id="JAMKFB020000024">
    <property type="protein sequence ID" value="KAL0157455.1"/>
    <property type="molecule type" value="Genomic_DNA"/>
</dbReference>
<name>A0ABD0N834_CIRMR</name>
<evidence type="ECO:0008006" key="3">
    <source>
        <dbReference type="Google" id="ProtNLM"/>
    </source>
</evidence>
<organism evidence="1 2">
    <name type="scientific">Cirrhinus mrigala</name>
    <name type="common">Mrigala</name>
    <dbReference type="NCBI Taxonomy" id="683832"/>
    <lineage>
        <taxon>Eukaryota</taxon>
        <taxon>Metazoa</taxon>
        <taxon>Chordata</taxon>
        <taxon>Craniata</taxon>
        <taxon>Vertebrata</taxon>
        <taxon>Euteleostomi</taxon>
        <taxon>Actinopterygii</taxon>
        <taxon>Neopterygii</taxon>
        <taxon>Teleostei</taxon>
        <taxon>Ostariophysi</taxon>
        <taxon>Cypriniformes</taxon>
        <taxon>Cyprinidae</taxon>
        <taxon>Labeoninae</taxon>
        <taxon>Labeonini</taxon>
        <taxon>Cirrhinus</taxon>
    </lineage>
</organism>
<sequence length="55" mass="6396">VYLERLLTYAEIDICPANWKRIVLGAILLASKVWDDQAVWNVDYCQILKDITVED</sequence>
<feature type="non-terminal residue" evidence="1">
    <location>
        <position position="55"/>
    </location>
</feature>
<accession>A0ABD0N834</accession>
<dbReference type="Proteomes" id="UP001529510">
    <property type="component" value="Unassembled WGS sequence"/>
</dbReference>
<dbReference type="CDD" id="cd20540">
    <property type="entry name" value="CYCLIN_CCNY_like"/>
    <property type="match status" value="1"/>
</dbReference>
<dbReference type="AlphaFoldDB" id="A0ABD0N834"/>
<dbReference type="Gene3D" id="1.10.472.10">
    <property type="entry name" value="Cyclin-like"/>
    <property type="match status" value="1"/>
</dbReference>